<evidence type="ECO:0000256" key="2">
    <source>
        <dbReference type="SAM" id="SignalP"/>
    </source>
</evidence>
<dbReference type="CDD" id="cd07308">
    <property type="entry name" value="lectin_leg-like"/>
    <property type="match status" value="1"/>
</dbReference>
<dbReference type="SUPFAM" id="SSF49899">
    <property type="entry name" value="Concanavalin A-like lectins/glucanases"/>
    <property type="match status" value="1"/>
</dbReference>
<organism evidence="3 4">
    <name type="scientific">Lachancea thermotolerans (strain ATCC 56472 / CBS 6340 / NRRL Y-8284)</name>
    <name type="common">Yeast</name>
    <name type="synonym">Kluyveromyces thermotolerans</name>
    <dbReference type="NCBI Taxonomy" id="559295"/>
    <lineage>
        <taxon>Eukaryota</taxon>
        <taxon>Fungi</taxon>
        <taxon>Dikarya</taxon>
        <taxon>Ascomycota</taxon>
        <taxon>Saccharomycotina</taxon>
        <taxon>Saccharomycetes</taxon>
        <taxon>Saccharomycetales</taxon>
        <taxon>Saccharomycetaceae</taxon>
        <taxon>Lachancea</taxon>
    </lineage>
</organism>
<accession>C5DKP0</accession>
<dbReference type="GO" id="GO:0000139">
    <property type="term" value="C:Golgi membrane"/>
    <property type="evidence" value="ECO:0007669"/>
    <property type="project" value="TreeGrafter"/>
</dbReference>
<sequence length="414" mass="46931">MRGWRAWTQAALIALVFLGFRLVFKPSQNAEMRSGPFPLWRTRVQREPNADASLSIPLLDKINNFWLVDGATQIRNFGNIRLTSRGQLGQYGVVVSNGAGDNVLDDFETVVSFKIHNTGVSSQFMGDGMVVAISPEKDYIQQNMMSSYGRSQYEHNSGGIIGNDRGLMGLPRNLPGLAVVIDTYKNDPKTRLKPPFMSVLLNMDPRKHHYSAATDGTESTGHNLCPLIKLKRSLMSGKDTKLRIIYLESIGFLKVDIKYPDSNEWIELYQQDSNLYLPKNRVTGQRYIAIGALTGQATQTVEIQGVETSEFHWDEHEEEGFDYAKEMQYFLAQEYGERVKIGEDDYGKWLQVKRQGGTDQDPVARNKSKHSTLYYMAKISFVMFFLYGLSLSIRISIKRAVRLRRKKSQASILG</sequence>
<keyword evidence="1" id="KW-0812">Transmembrane</keyword>
<dbReference type="GO" id="GO:0005537">
    <property type="term" value="F:D-mannose binding"/>
    <property type="evidence" value="ECO:0007669"/>
    <property type="project" value="TreeGrafter"/>
</dbReference>
<protein>
    <submittedName>
        <fullName evidence="3">KLTH0F06270p</fullName>
    </submittedName>
</protein>
<keyword evidence="2" id="KW-0732">Signal</keyword>
<dbReference type="GO" id="GO:0005789">
    <property type="term" value="C:endoplasmic reticulum membrane"/>
    <property type="evidence" value="ECO:0007669"/>
    <property type="project" value="TreeGrafter"/>
</dbReference>
<dbReference type="HOGENOM" id="CLU_050744_0_0_1"/>
<dbReference type="EMBL" id="CU928170">
    <property type="protein sequence ID" value="CAR24041.1"/>
    <property type="molecule type" value="Genomic_DNA"/>
</dbReference>
<evidence type="ECO:0000313" key="4">
    <source>
        <dbReference type="Proteomes" id="UP000002036"/>
    </source>
</evidence>
<gene>
    <name evidence="3" type="ordered locus">KLTH0F06270g</name>
</gene>
<dbReference type="RefSeq" id="XP_002554478.1">
    <property type="nucleotide sequence ID" value="XM_002554432.1"/>
</dbReference>
<dbReference type="InterPro" id="IPR051136">
    <property type="entry name" value="Intracellular_Lectin-GPT"/>
</dbReference>
<dbReference type="eggNOG" id="ENOG502QVEK">
    <property type="taxonomic scope" value="Eukaryota"/>
</dbReference>
<dbReference type="KEGG" id="lth:KLTH0F06270g"/>
<feature type="transmembrane region" description="Helical" evidence="1">
    <location>
        <begin position="373"/>
        <end position="397"/>
    </location>
</feature>
<feature type="signal peptide" evidence="2">
    <location>
        <begin position="1"/>
        <end position="29"/>
    </location>
</feature>
<feature type="chain" id="PRO_5002950518" evidence="2">
    <location>
        <begin position="30"/>
        <end position="414"/>
    </location>
</feature>
<dbReference type="OrthoDB" id="270293at2759"/>
<reference evidence="3 4" key="1">
    <citation type="journal article" date="2009" name="Genome Res.">
        <title>Comparative genomics of protoploid Saccharomycetaceae.</title>
        <authorList>
            <consortium name="The Genolevures Consortium"/>
            <person name="Souciet J.-L."/>
            <person name="Dujon B."/>
            <person name="Gaillardin C."/>
            <person name="Johnston M."/>
            <person name="Baret P.V."/>
            <person name="Cliften P."/>
            <person name="Sherman D.J."/>
            <person name="Weissenbach J."/>
            <person name="Westhof E."/>
            <person name="Wincker P."/>
            <person name="Jubin C."/>
            <person name="Poulain J."/>
            <person name="Barbe V."/>
            <person name="Segurens B."/>
            <person name="Artiguenave F."/>
            <person name="Anthouard V."/>
            <person name="Vacherie B."/>
            <person name="Val M.-E."/>
            <person name="Fulton R.S."/>
            <person name="Minx P."/>
            <person name="Wilson R."/>
            <person name="Durrens P."/>
            <person name="Jean G."/>
            <person name="Marck C."/>
            <person name="Martin T."/>
            <person name="Nikolski M."/>
            <person name="Rolland T."/>
            <person name="Seret M.-L."/>
            <person name="Casaregola S."/>
            <person name="Despons L."/>
            <person name="Fairhead C."/>
            <person name="Fischer G."/>
            <person name="Lafontaine I."/>
            <person name="Leh V."/>
            <person name="Lemaire M."/>
            <person name="de Montigny J."/>
            <person name="Neuveglise C."/>
            <person name="Thierry A."/>
            <person name="Blanc-Lenfle I."/>
            <person name="Bleykasten C."/>
            <person name="Diffels J."/>
            <person name="Fritsch E."/>
            <person name="Frangeul L."/>
            <person name="Goeffon A."/>
            <person name="Jauniaux N."/>
            <person name="Kachouri-Lafond R."/>
            <person name="Payen C."/>
            <person name="Potier S."/>
            <person name="Pribylova L."/>
            <person name="Ozanne C."/>
            <person name="Richard G.-F."/>
            <person name="Sacerdot C."/>
            <person name="Straub M.-L."/>
            <person name="Talla E."/>
        </authorList>
    </citation>
    <scope>NUCLEOTIDE SEQUENCE [LARGE SCALE GENOMIC DNA]</scope>
    <source>
        <strain evidence="4">ATCC 56472 / CBS 6340 / NRRL Y-8284</strain>
    </source>
</reference>
<dbReference type="GO" id="GO:0030134">
    <property type="term" value="C:COPII-coated ER to Golgi transport vesicle"/>
    <property type="evidence" value="ECO:0007669"/>
    <property type="project" value="TreeGrafter"/>
</dbReference>
<evidence type="ECO:0000313" key="3">
    <source>
        <dbReference type="EMBL" id="CAR24041.1"/>
    </source>
</evidence>
<dbReference type="GO" id="GO:0006888">
    <property type="term" value="P:endoplasmic reticulum to Golgi vesicle-mediated transport"/>
    <property type="evidence" value="ECO:0007669"/>
    <property type="project" value="TreeGrafter"/>
</dbReference>
<keyword evidence="4" id="KW-1185">Reference proteome</keyword>
<dbReference type="FunCoup" id="C5DKP0">
    <property type="interactions" value="24"/>
</dbReference>
<proteinExistence type="predicted"/>
<dbReference type="GO" id="GO:0005793">
    <property type="term" value="C:endoplasmic reticulum-Golgi intermediate compartment"/>
    <property type="evidence" value="ECO:0007669"/>
    <property type="project" value="TreeGrafter"/>
</dbReference>
<dbReference type="InterPro" id="IPR013320">
    <property type="entry name" value="ConA-like_dom_sf"/>
</dbReference>
<dbReference type="PANTHER" id="PTHR12223:SF45">
    <property type="entry name" value="RE50040P"/>
    <property type="match status" value="1"/>
</dbReference>
<dbReference type="InParanoid" id="C5DKP0"/>
<dbReference type="STRING" id="559295.C5DKP0"/>
<dbReference type="AlphaFoldDB" id="C5DKP0"/>
<keyword evidence="1" id="KW-0472">Membrane</keyword>
<dbReference type="Gene3D" id="2.60.120.200">
    <property type="match status" value="1"/>
</dbReference>
<dbReference type="PANTHER" id="PTHR12223">
    <property type="entry name" value="VESICULAR MANNOSE-BINDING LECTIN"/>
    <property type="match status" value="1"/>
</dbReference>
<dbReference type="OMA" id="MGFPKNL"/>
<dbReference type="GeneID" id="8292677"/>
<keyword evidence="1" id="KW-1133">Transmembrane helix</keyword>
<dbReference type="Proteomes" id="UP000002036">
    <property type="component" value="Chromosome F"/>
</dbReference>
<evidence type="ECO:0000256" key="1">
    <source>
        <dbReference type="SAM" id="Phobius"/>
    </source>
</evidence>
<name>C5DKP0_LACTC</name>